<evidence type="ECO:0000313" key="2">
    <source>
        <dbReference type="Proteomes" id="UP001215280"/>
    </source>
</evidence>
<name>A0AAD7N2J0_9AGAR</name>
<sequence length="265" mass="29339">MWMISHSLFFAQSSPRKLRGAEEITQSSRIGGGKTVDSSATLVTCDPEMDSSAQACQCTVMFGNEPEPETPFRGRHGGKFSARVFLKIEKVMDLLCARGRAGVKVNLMGDISLGYEYTWHQVGAKMTPNTIGFGRRLEIVRVIWKNPLSAVGVTAEWGPQGISHGIDERAKSRRHCQIRVLRPKDKLIKKVIIYLSTTSELSSAPTPPRRLAFNKRKQHSHNLDECFLPDPIPLKNIGQGSQHALNGFWTLGTNFGEGHISVGKV</sequence>
<dbReference type="AlphaFoldDB" id="A0AAD7N2J0"/>
<protein>
    <submittedName>
        <fullName evidence="1">Uncharacterized protein</fullName>
    </submittedName>
</protein>
<keyword evidence="2" id="KW-1185">Reference proteome</keyword>
<comment type="caution">
    <text evidence="1">The sequence shown here is derived from an EMBL/GenBank/DDBJ whole genome shotgun (WGS) entry which is preliminary data.</text>
</comment>
<evidence type="ECO:0000313" key="1">
    <source>
        <dbReference type="EMBL" id="KAJ7742937.1"/>
    </source>
</evidence>
<proteinExistence type="predicted"/>
<dbReference type="Proteomes" id="UP001215280">
    <property type="component" value="Unassembled WGS sequence"/>
</dbReference>
<reference evidence="1" key="1">
    <citation type="submission" date="2023-03" db="EMBL/GenBank/DDBJ databases">
        <title>Massive genome expansion in bonnet fungi (Mycena s.s.) driven by repeated elements and novel gene families across ecological guilds.</title>
        <authorList>
            <consortium name="Lawrence Berkeley National Laboratory"/>
            <person name="Harder C.B."/>
            <person name="Miyauchi S."/>
            <person name="Viragh M."/>
            <person name="Kuo A."/>
            <person name="Thoen E."/>
            <person name="Andreopoulos B."/>
            <person name="Lu D."/>
            <person name="Skrede I."/>
            <person name="Drula E."/>
            <person name="Henrissat B."/>
            <person name="Morin E."/>
            <person name="Kohler A."/>
            <person name="Barry K."/>
            <person name="LaButti K."/>
            <person name="Morin E."/>
            <person name="Salamov A."/>
            <person name="Lipzen A."/>
            <person name="Mereny Z."/>
            <person name="Hegedus B."/>
            <person name="Baldrian P."/>
            <person name="Stursova M."/>
            <person name="Weitz H."/>
            <person name="Taylor A."/>
            <person name="Grigoriev I.V."/>
            <person name="Nagy L.G."/>
            <person name="Martin F."/>
            <person name="Kauserud H."/>
        </authorList>
    </citation>
    <scope>NUCLEOTIDE SEQUENCE</scope>
    <source>
        <strain evidence="1">CBHHK188m</strain>
    </source>
</reference>
<accession>A0AAD7N2J0</accession>
<dbReference type="EMBL" id="JARJLG010000115">
    <property type="protein sequence ID" value="KAJ7742937.1"/>
    <property type="molecule type" value="Genomic_DNA"/>
</dbReference>
<gene>
    <name evidence="1" type="ORF">DFH07DRAFT_777560</name>
</gene>
<organism evidence="1 2">
    <name type="scientific">Mycena maculata</name>
    <dbReference type="NCBI Taxonomy" id="230809"/>
    <lineage>
        <taxon>Eukaryota</taxon>
        <taxon>Fungi</taxon>
        <taxon>Dikarya</taxon>
        <taxon>Basidiomycota</taxon>
        <taxon>Agaricomycotina</taxon>
        <taxon>Agaricomycetes</taxon>
        <taxon>Agaricomycetidae</taxon>
        <taxon>Agaricales</taxon>
        <taxon>Marasmiineae</taxon>
        <taxon>Mycenaceae</taxon>
        <taxon>Mycena</taxon>
    </lineage>
</organism>